<name>A0A7W7SDA4_9ACTN</name>
<evidence type="ECO:0000313" key="2">
    <source>
        <dbReference type="Proteomes" id="UP000573327"/>
    </source>
</evidence>
<evidence type="ECO:0000313" key="1">
    <source>
        <dbReference type="EMBL" id="MBB4947783.1"/>
    </source>
</evidence>
<accession>A0A7W7SDA4</accession>
<dbReference type="AlphaFoldDB" id="A0A7W7SDA4"/>
<dbReference type="GO" id="GO:0032259">
    <property type="term" value="P:methylation"/>
    <property type="evidence" value="ECO:0007669"/>
    <property type="project" value="UniProtKB-KW"/>
</dbReference>
<keyword evidence="1" id="KW-0808">Transferase</keyword>
<organism evidence="1 2">
    <name type="scientific">Kitasatospora gansuensis</name>
    <dbReference type="NCBI Taxonomy" id="258050"/>
    <lineage>
        <taxon>Bacteria</taxon>
        <taxon>Bacillati</taxon>
        <taxon>Actinomycetota</taxon>
        <taxon>Actinomycetes</taxon>
        <taxon>Kitasatosporales</taxon>
        <taxon>Streptomycetaceae</taxon>
        <taxon>Kitasatospora</taxon>
    </lineage>
</organism>
<dbReference type="EMBL" id="JACHJR010000001">
    <property type="protein sequence ID" value="MBB4947783.1"/>
    <property type="molecule type" value="Genomic_DNA"/>
</dbReference>
<gene>
    <name evidence="1" type="ORF">F4556_003318</name>
</gene>
<keyword evidence="1" id="KW-0830">Ubiquinone</keyword>
<sequence>MSNPGSFTYTYEDRATAKLRLRADSFQYDSTMEHLAEMKRDRPEQYDQMNPLSRISLGHYEIAKAAAVQLGRNVSAPTDREV</sequence>
<reference evidence="1 2" key="1">
    <citation type="submission" date="2020-08" db="EMBL/GenBank/DDBJ databases">
        <title>Sequencing the genomes of 1000 actinobacteria strains.</title>
        <authorList>
            <person name="Klenk H.-P."/>
        </authorList>
    </citation>
    <scope>NUCLEOTIDE SEQUENCE [LARGE SCALE GENOMIC DNA]</scope>
    <source>
        <strain evidence="1 2">DSM 44786</strain>
    </source>
</reference>
<dbReference type="Proteomes" id="UP000573327">
    <property type="component" value="Unassembled WGS sequence"/>
</dbReference>
<keyword evidence="2" id="KW-1185">Reference proteome</keyword>
<comment type="caution">
    <text evidence="1">The sequence shown here is derived from an EMBL/GenBank/DDBJ whole genome shotgun (WGS) entry which is preliminary data.</text>
</comment>
<dbReference type="GO" id="GO:0008168">
    <property type="term" value="F:methyltransferase activity"/>
    <property type="evidence" value="ECO:0007669"/>
    <property type="project" value="UniProtKB-KW"/>
</dbReference>
<protein>
    <submittedName>
        <fullName evidence="1">Ubiquinone/menaquinone biosynthesis C-methylase UbiE</fullName>
    </submittedName>
</protein>
<keyword evidence="1" id="KW-0489">Methyltransferase</keyword>
<dbReference type="RefSeq" id="WP_184916274.1">
    <property type="nucleotide sequence ID" value="NZ_JACHJR010000001.1"/>
</dbReference>
<proteinExistence type="predicted"/>